<proteinExistence type="predicted"/>
<reference evidence="2 3" key="1">
    <citation type="journal article" date="2017" name="Genome Biol. Evol.">
        <title>Phytophthora megakarya and P. palmivora, closely related causal agents of cacao black pod rot, underwent increases in genome sizes and gene numbers by different mechanisms.</title>
        <authorList>
            <person name="Ali S.S."/>
            <person name="Shao J."/>
            <person name="Lary D.J."/>
            <person name="Kronmiller B."/>
            <person name="Shen D."/>
            <person name="Strem M.D."/>
            <person name="Amoako-Attah I."/>
            <person name="Akrofi A.Y."/>
            <person name="Begoude B.A."/>
            <person name="Ten Hoopen G.M."/>
            <person name="Coulibaly K."/>
            <person name="Kebe B.I."/>
            <person name="Melnick R.L."/>
            <person name="Guiltinan M.J."/>
            <person name="Tyler B.M."/>
            <person name="Meinhardt L.W."/>
            <person name="Bailey B.A."/>
        </authorList>
    </citation>
    <scope>NUCLEOTIDE SEQUENCE [LARGE SCALE GENOMIC DNA]</scope>
    <source>
        <strain evidence="3">sbr112.9</strain>
    </source>
</reference>
<evidence type="ECO:0000256" key="1">
    <source>
        <dbReference type="SAM" id="MobiDB-lite"/>
    </source>
</evidence>
<dbReference type="OrthoDB" id="128547at2759"/>
<dbReference type="Proteomes" id="UP000237271">
    <property type="component" value="Unassembled WGS sequence"/>
</dbReference>
<gene>
    <name evidence="2" type="ORF">PHPALM_36996</name>
</gene>
<sequence length="155" mass="17258">MDGKIKVSHVGFLKQLHLELCQLQPSDWIQLLRHQGLQPTPTKASRVTTAHGNNEETRKRRQRAYKVCSVLKQPGQARGGETTFYCSTCKLKTASKHALASLRRKRKLRARKPARVRGGDESDGAHLCGLSSDTSASAAPPLRRQRTHPIDVSEI</sequence>
<evidence type="ECO:0000313" key="2">
    <source>
        <dbReference type="EMBL" id="POM58364.1"/>
    </source>
</evidence>
<protein>
    <submittedName>
        <fullName evidence="2">Uncharacterized protein</fullName>
    </submittedName>
</protein>
<feature type="compositionally biased region" description="Basic residues" evidence="1">
    <location>
        <begin position="102"/>
        <end position="115"/>
    </location>
</feature>
<feature type="region of interest" description="Disordered" evidence="1">
    <location>
        <begin position="100"/>
        <end position="155"/>
    </location>
</feature>
<feature type="compositionally biased region" description="Polar residues" evidence="1">
    <location>
        <begin position="40"/>
        <end position="52"/>
    </location>
</feature>
<dbReference type="AlphaFoldDB" id="A0A2P4WYI0"/>
<keyword evidence="3" id="KW-1185">Reference proteome</keyword>
<accession>A0A2P4WYI0</accession>
<dbReference type="EMBL" id="NCKW01020264">
    <property type="protein sequence ID" value="POM58364.1"/>
    <property type="molecule type" value="Genomic_DNA"/>
</dbReference>
<comment type="caution">
    <text evidence="2">The sequence shown here is derived from an EMBL/GenBank/DDBJ whole genome shotgun (WGS) entry which is preliminary data.</text>
</comment>
<organism evidence="2 3">
    <name type="scientific">Phytophthora palmivora</name>
    <dbReference type="NCBI Taxonomy" id="4796"/>
    <lineage>
        <taxon>Eukaryota</taxon>
        <taxon>Sar</taxon>
        <taxon>Stramenopiles</taxon>
        <taxon>Oomycota</taxon>
        <taxon>Peronosporomycetes</taxon>
        <taxon>Peronosporales</taxon>
        <taxon>Peronosporaceae</taxon>
        <taxon>Phytophthora</taxon>
    </lineage>
</organism>
<feature type="region of interest" description="Disordered" evidence="1">
    <location>
        <begin position="40"/>
        <end position="62"/>
    </location>
</feature>
<evidence type="ECO:0000313" key="3">
    <source>
        <dbReference type="Proteomes" id="UP000237271"/>
    </source>
</evidence>
<name>A0A2P4WYI0_9STRA</name>